<reference evidence="2 3" key="1">
    <citation type="submission" date="2019-05" db="EMBL/GenBank/DDBJ databases">
        <title>Ruegeria sp. nov., isolated from tidal flat.</title>
        <authorList>
            <person name="Kim W."/>
        </authorList>
    </citation>
    <scope>NUCLEOTIDE SEQUENCE [LARGE SCALE GENOMIC DNA]</scope>
    <source>
        <strain evidence="2 3">CAU 1488</strain>
    </source>
</reference>
<protein>
    <recommendedName>
        <fullName evidence="4">Secreted protein</fullName>
    </recommendedName>
</protein>
<organism evidence="2 3">
    <name type="scientific">Ruegeria sediminis</name>
    <dbReference type="NCBI Taxonomy" id="2583820"/>
    <lineage>
        <taxon>Bacteria</taxon>
        <taxon>Pseudomonadati</taxon>
        <taxon>Pseudomonadota</taxon>
        <taxon>Alphaproteobacteria</taxon>
        <taxon>Rhodobacterales</taxon>
        <taxon>Roseobacteraceae</taxon>
        <taxon>Ruegeria</taxon>
    </lineage>
</organism>
<feature type="chain" id="PRO_5046642640" description="Secreted protein" evidence="1">
    <location>
        <begin position="19"/>
        <end position="127"/>
    </location>
</feature>
<accession>A0ABY2WV66</accession>
<feature type="signal peptide" evidence="1">
    <location>
        <begin position="1"/>
        <end position="18"/>
    </location>
</feature>
<proteinExistence type="predicted"/>
<keyword evidence="3" id="KW-1185">Reference proteome</keyword>
<evidence type="ECO:0000256" key="1">
    <source>
        <dbReference type="SAM" id="SignalP"/>
    </source>
</evidence>
<comment type="caution">
    <text evidence="2">The sequence shown here is derived from an EMBL/GenBank/DDBJ whole genome shotgun (WGS) entry which is preliminary data.</text>
</comment>
<sequence length="127" mass="13606">MRLAATTLFLLIPLPVQAGYGSAYDIYPMQGDVFEVVAKTSPGDGTFWCGAGQHAIADLNRDATQRIYVARGRDASTAQPGRRSVVFSFTPPTPDPVQSQSISVDLVGNAMSAAQAQAHCYDRTIKD</sequence>
<evidence type="ECO:0000313" key="3">
    <source>
        <dbReference type="Proteomes" id="UP001193035"/>
    </source>
</evidence>
<name>A0ABY2WV66_9RHOB</name>
<evidence type="ECO:0008006" key="4">
    <source>
        <dbReference type="Google" id="ProtNLM"/>
    </source>
</evidence>
<evidence type="ECO:0000313" key="2">
    <source>
        <dbReference type="EMBL" id="TMV06505.1"/>
    </source>
</evidence>
<keyword evidence="1" id="KW-0732">Signal</keyword>
<dbReference type="Proteomes" id="UP001193035">
    <property type="component" value="Unassembled WGS sequence"/>
</dbReference>
<dbReference type="EMBL" id="VCPD01000005">
    <property type="protein sequence ID" value="TMV06505.1"/>
    <property type="molecule type" value="Genomic_DNA"/>
</dbReference>
<gene>
    <name evidence="2" type="ORF">FGK63_15300</name>
</gene>
<dbReference type="RefSeq" id="WP_138843779.1">
    <property type="nucleotide sequence ID" value="NZ_VCPD01000005.1"/>
</dbReference>